<dbReference type="PROSITE" id="PS50943">
    <property type="entry name" value="HTH_CROC1"/>
    <property type="match status" value="1"/>
</dbReference>
<comment type="caution">
    <text evidence="2">The sequence shown here is derived from an EMBL/GenBank/DDBJ whole genome shotgun (WGS) entry which is preliminary data.</text>
</comment>
<evidence type="ECO:0000259" key="1">
    <source>
        <dbReference type="PROSITE" id="PS50943"/>
    </source>
</evidence>
<dbReference type="Gene3D" id="1.10.260.40">
    <property type="entry name" value="lambda repressor-like DNA-binding domains"/>
    <property type="match status" value="1"/>
</dbReference>
<dbReference type="Pfam" id="PF13560">
    <property type="entry name" value="HTH_31"/>
    <property type="match status" value="1"/>
</dbReference>
<keyword evidence="3" id="KW-1185">Reference proteome</keyword>
<dbReference type="Proteomes" id="UP000319769">
    <property type="component" value="Unassembled WGS sequence"/>
</dbReference>
<evidence type="ECO:0000313" key="3">
    <source>
        <dbReference type="Proteomes" id="UP000319769"/>
    </source>
</evidence>
<gene>
    <name evidence="2" type="ORF">FPZ12_006880</name>
</gene>
<dbReference type="GO" id="GO:0003677">
    <property type="term" value="F:DNA binding"/>
    <property type="evidence" value="ECO:0007669"/>
    <property type="project" value="InterPro"/>
</dbReference>
<protein>
    <submittedName>
        <fullName evidence="2">Helix-turn-helix domain-containing protein</fullName>
    </submittedName>
</protein>
<evidence type="ECO:0000313" key="2">
    <source>
        <dbReference type="EMBL" id="KAA9165032.1"/>
    </source>
</evidence>
<sequence>MLQKLRKAAGLSQARLAHRCHMSQSKVSRIESLKELASVEEVERMVKALEVPDDLADKLVTLARRANVAHVSGRAMAELGLWRAQTEIKHIIELSSVQRSFLPVMVGGLLQTPEYARAALAPMLPTSPARDVDKAVAARLDQQTVLDDPSREFHVLLTEQAVRWKRIDRSAMARQCAHLADLSTRPNVHLGIVPLNAKVPAAPLNSFHVYDERLVIVELFSGRVDYRDHRDIKYHRELFDFFGSHALNGDRARAFLLDARDDFM</sequence>
<reference evidence="2" key="1">
    <citation type="submission" date="2019-09" db="EMBL/GenBank/DDBJ databases">
        <authorList>
            <person name="Teo W.F.A."/>
            <person name="Duangmal K."/>
        </authorList>
    </citation>
    <scope>NUCLEOTIDE SEQUENCE [LARGE SCALE GENOMIC DNA]</scope>
    <source>
        <strain evidence="2">K81G1</strain>
    </source>
</reference>
<proteinExistence type="predicted"/>
<dbReference type="EMBL" id="VMNW02000006">
    <property type="protein sequence ID" value="KAA9165032.1"/>
    <property type="molecule type" value="Genomic_DNA"/>
</dbReference>
<accession>A0A5N0VJW4</accession>
<dbReference type="SUPFAM" id="SSF47413">
    <property type="entry name" value="lambda repressor-like DNA-binding domains"/>
    <property type="match status" value="1"/>
</dbReference>
<organism evidence="2 3">
    <name type="scientific">Amycolatopsis acidicola</name>
    <dbReference type="NCBI Taxonomy" id="2596893"/>
    <lineage>
        <taxon>Bacteria</taxon>
        <taxon>Bacillati</taxon>
        <taxon>Actinomycetota</taxon>
        <taxon>Actinomycetes</taxon>
        <taxon>Pseudonocardiales</taxon>
        <taxon>Pseudonocardiaceae</taxon>
        <taxon>Amycolatopsis</taxon>
    </lineage>
</organism>
<feature type="domain" description="HTH cro/C1-type" evidence="1">
    <location>
        <begin position="2"/>
        <end position="55"/>
    </location>
</feature>
<dbReference type="Pfam" id="PF19054">
    <property type="entry name" value="DUF5753"/>
    <property type="match status" value="1"/>
</dbReference>
<dbReference type="CDD" id="cd00093">
    <property type="entry name" value="HTH_XRE"/>
    <property type="match status" value="1"/>
</dbReference>
<dbReference type="SMART" id="SM00530">
    <property type="entry name" value="HTH_XRE"/>
    <property type="match status" value="1"/>
</dbReference>
<dbReference type="OrthoDB" id="4966777at2"/>
<dbReference type="InterPro" id="IPR043917">
    <property type="entry name" value="DUF5753"/>
</dbReference>
<dbReference type="AlphaFoldDB" id="A0A5N0VJW4"/>
<name>A0A5N0VJW4_9PSEU</name>
<dbReference type="InterPro" id="IPR001387">
    <property type="entry name" value="Cro/C1-type_HTH"/>
</dbReference>
<dbReference type="InterPro" id="IPR010982">
    <property type="entry name" value="Lambda_DNA-bd_dom_sf"/>
</dbReference>